<feature type="region of interest" description="Disordered" evidence="1">
    <location>
        <begin position="24"/>
        <end position="60"/>
    </location>
</feature>
<keyword evidence="4" id="KW-1185">Reference proteome</keyword>
<organism evidence="2">
    <name type="scientific">Anopheles sinensis</name>
    <name type="common">Mosquito</name>
    <dbReference type="NCBI Taxonomy" id="74873"/>
    <lineage>
        <taxon>Eukaryota</taxon>
        <taxon>Metazoa</taxon>
        <taxon>Ecdysozoa</taxon>
        <taxon>Arthropoda</taxon>
        <taxon>Hexapoda</taxon>
        <taxon>Insecta</taxon>
        <taxon>Pterygota</taxon>
        <taxon>Neoptera</taxon>
        <taxon>Endopterygota</taxon>
        <taxon>Diptera</taxon>
        <taxon>Nematocera</taxon>
        <taxon>Culicoidea</taxon>
        <taxon>Culicidae</taxon>
        <taxon>Anophelinae</taxon>
        <taxon>Anopheles</taxon>
    </lineage>
</organism>
<dbReference type="AlphaFoldDB" id="A0A084VBP4"/>
<dbReference type="Proteomes" id="UP000030765">
    <property type="component" value="Unassembled WGS sequence"/>
</dbReference>
<reference evidence="3" key="2">
    <citation type="submission" date="2020-05" db="UniProtKB">
        <authorList>
            <consortium name="EnsemblMetazoa"/>
        </authorList>
    </citation>
    <scope>IDENTIFICATION</scope>
</reference>
<protein>
    <submittedName>
        <fullName evidence="2 3">Short-chain dehydrogenase</fullName>
    </submittedName>
</protein>
<dbReference type="EnsemblMetazoa" id="ASIC001969-RA">
    <property type="protein sequence ID" value="ASIC001969-PA"/>
    <property type="gene ID" value="ASIC001969"/>
</dbReference>
<accession>A0A084VBP4</accession>
<gene>
    <name evidence="2" type="ORF">ZHAS_00001969</name>
</gene>
<evidence type="ECO:0000256" key="1">
    <source>
        <dbReference type="SAM" id="MobiDB-lite"/>
    </source>
</evidence>
<evidence type="ECO:0000313" key="2">
    <source>
        <dbReference type="EMBL" id="KFB35388.1"/>
    </source>
</evidence>
<dbReference type="EMBL" id="KE524485">
    <property type="protein sequence ID" value="KFB35388.1"/>
    <property type="molecule type" value="Genomic_DNA"/>
</dbReference>
<sequence length="60" mass="6964">MEERSSDIVVHNHRRGHYEIVRRNANRKPAIATNVQPKKGNQPTKSQGKNKIKPRRVEAH</sequence>
<proteinExistence type="predicted"/>
<reference evidence="2 4" key="1">
    <citation type="journal article" date="2014" name="BMC Genomics">
        <title>Genome sequence of Anopheles sinensis provides insight into genetics basis of mosquito competence for malaria parasites.</title>
        <authorList>
            <person name="Zhou D."/>
            <person name="Zhang D."/>
            <person name="Ding G."/>
            <person name="Shi L."/>
            <person name="Hou Q."/>
            <person name="Ye Y."/>
            <person name="Xu Y."/>
            <person name="Zhou H."/>
            <person name="Xiong C."/>
            <person name="Li S."/>
            <person name="Yu J."/>
            <person name="Hong S."/>
            <person name="Yu X."/>
            <person name="Zou P."/>
            <person name="Chen C."/>
            <person name="Chang X."/>
            <person name="Wang W."/>
            <person name="Lv Y."/>
            <person name="Sun Y."/>
            <person name="Ma L."/>
            <person name="Shen B."/>
            <person name="Zhu C."/>
        </authorList>
    </citation>
    <scope>NUCLEOTIDE SEQUENCE [LARGE SCALE GENOMIC DNA]</scope>
</reference>
<dbReference type="EMBL" id="ATLV01008704">
    <property type="status" value="NOT_ANNOTATED_CDS"/>
    <property type="molecule type" value="Genomic_DNA"/>
</dbReference>
<feature type="compositionally biased region" description="Polar residues" evidence="1">
    <location>
        <begin position="33"/>
        <end position="47"/>
    </location>
</feature>
<evidence type="ECO:0000313" key="3">
    <source>
        <dbReference type="EnsemblMetazoa" id="ASIC001969-PA"/>
    </source>
</evidence>
<name>A0A084VBP4_ANOSI</name>
<dbReference type="VEuPathDB" id="VectorBase:ASIC001969"/>
<evidence type="ECO:0000313" key="4">
    <source>
        <dbReference type="Proteomes" id="UP000030765"/>
    </source>
</evidence>